<comment type="caution">
    <text evidence="1">The sequence shown here is derived from an EMBL/GenBank/DDBJ whole genome shotgun (WGS) entry which is preliminary data.</text>
</comment>
<protein>
    <submittedName>
        <fullName evidence="1">Uncharacterized protein</fullName>
    </submittedName>
</protein>
<accession>A0ACC3TKM6</accession>
<sequence length="349" mass="39551">MLVVDKEKNANGAVSAPKRPLAVMDLRAVLNDVDEDVFPASSGIYKKSYPGAGAPIKPDPDVETEKDKFIDRTTLIKHLRRDLIEGRARISKITEELSILQEVHGEILERHENVGDEMKVHLQNKAALETRAKQIEKRADRASAEEVKLVEQFEKLSIRHKNAELVISAMEAGRKDEFADETRRQKDLIVTLEDEGKALNAEVEERTQATERMRLDYQQESTRAAEVCREVEEAKEETIELKKRGDGDVLRLRSEFRETELSLGDDRIRQLSLEVENLEDHLRRLDIEQQRRVAKYTSRPTSSFAKRTRSPATSSLSRGCSPASLSGTVSTNHSQSNGNGHRLQYSQKV</sequence>
<evidence type="ECO:0000313" key="1">
    <source>
        <dbReference type="EMBL" id="KAK9321707.1"/>
    </source>
</evidence>
<keyword evidence="2" id="KW-1185">Reference proteome</keyword>
<dbReference type="EMBL" id="MU970092">
    <property type="protein sequence ID" value="KAK9321707.1"/>
    <property type="molecule type" value="Genomic_DNA"/>
</dbReference>
<name>A0ACC3TKM6_9ASCO</name>
<dbReference type="Proteomes" id="UP001489719">
    <property type="component" value="Unassembled WGS sequence"/>
</dbReference>
<organism evidence="1 2">
    <name type="scientific">Lipomyces orientalis</name>
    <dbReference type="NCBI Taxonomy" id="1233043"/>
    <lineage>
        <taxon>Eukaryota</taxon>
        <taxon>Fungi</taxon>
        <taxon>Dikarya</taxon>
        <taxon>Ascomycota</taxon>
        <taxon>Saccharomycotina</taxon>
        <taxon>Lipomycetes</taxon>
        <taxon>Lipomycetales</taxon>
        <taxon>Lipomycetaceae</taxon>
        <taxon>Lipomyces</taxon>
    </lineage>
</organism>
<evidence type="ECO:0000313" key="2">
    <source>
        <dbReference type="Proteomes" id="UP001489719"/>
    </source>
</evidence>
<proteinExistence type="predicted"/>
<gene>
    <name evidence="1" type="ORF">V1517DRAFT_261837</name>
</gene>
<reference evidence="2" key="1">
    <citation type="journal article" date="2024" name="Front. Bioeng. Biotechnol.">
        <title>Genome-scale model development and genomic sequencing of the oleaginous clade Lipomyces.</title>
        <authorList>
            <person name="Czajka J.J."/>
            <person name="Han Y."/>
            <person name="Kim J."/>
            <person name="Mondo S.J."/>
            <person name="Hofstad B.A."/>
            <person name="Robles A."/>
            <person name="Haridas S."/>
            <person name="Riley R."/>
            <person name="LaButti K."/>
            <person name="Pangilinan J."/>
            <person name="Andreopoulos W."/>
            <person name="Lipzen A."/>
            <person name="Yan J."/>
            <person name="Wang M."/>
            <person name="Ng V."/>
            <person name="Grigoriev I.V."/>
            <person name="Spatafora J.W."/>
            <person name="Magnuson J.K."/>
            <person name="Baker S.E."/>
            <person name="Pomraning K.R."/>
        </authorList>
    </citation>
    <scope>NUCLEOTIDE SEQUENCE [LARGE SCALE GENOMIC DNA]</scope>
    <source>
        <strain evidence="2">CBS 10300</strain>
    </source>
</reference>